<evidence type="ECO:0000313" key="8">
    <source>
        <dbReference type="Proteomes" id="UP000461409"/>
    </source>
</evidence>
<keyword evidence="3 6" id="KW-0812">Transmembrane</keyword>
<feature type="transmembrane region" description="Helical" evidence="6">
    <location>
        <begin position="412"/>
        <end position="429"/>
    </location>
</feature>
<dbReference type="Proteomes" id="UP000461409">
    <property type="component" value="Unassembled WGS sequence"/>
</dbReference>
<feature type="transmembrane region" description="Helical" evidence="6">
    <location>
        <begin position="97"/>
        <end position="127"/>
    </location>
</feature>
<dbReference type="GO" id="GO:0005886">
    <property type="term" value="C:plasma membrane"/>
    <property type="evidence" value="ECO:0007669"/>
    <property type="project" value="UniProtKB-SubCell"/>
</dbReference>
<proteinExistence type="predicted"/>
<feature type="transmembrane region" description="Helical" evidence="6">
    <location>
        <begin position="164"/>
        <end position="186"/>
    </location>
</feature>
<dbReference type="AlphaFoldDB" id="A0A844XD70"/>
<feature type="transmembrane region" description="Helical" evidence="6">
    <location>
        <begin position="23"/>
        <end position="42"/>
    </location>
</feature>
<keyword evidence="2" id="KW-1003">Cell membrane</keyword>
<evidence type="ECO:0000256" key="4">
    <source>
        <dbReference type="ARBA" id="ARBA00022989"/>
    </source>
</evidence>
<dbReference type="PANTHER" id="PTHR30250">
    <property type="entry name" value="PST FAMILY PREDICTED COLANIC ACID TRANSPORTER"/>
    <property type="match status" value="1"/>
</dbReference>
<comment type="caution">
    <text evidence="7">The sequence shown here is derived from an EMBL/GenBank/DDBJ whole genome shotgun (WGS) entry which is preliminary data.</text>
</comment>
<sequence>MSDGTTSPQAGGKSVLRKRIESVLHLMTGSFGNAVIMIGSLALATRALGPEAFGVLAMTLAVGRVCERVVRFESWQPLVRYAATEEGANDPLRMSRLYLFGLILDVVGAVVAAVLSVIIAFIITSFFDFPKEMVPLVAIYAIAIALNLRGMSSAVMRMAGMFRTMAYIVFIAGILRLILAGIFYWAGAGLMTFVWVWTISQVVDALVYNFIAFRQLHKQGTPSPLRANPSGLMKDYPGFLGFAFTTNASSALRTITHEADTLIVGAFTDSSAAGFYHLAKRMAKVAMQSGEMIQMVVYPDLARMWVGQKKKQFRKTIAGVQGLLGVILAGIFLVALVIGKQLIEFAFGPDFVASYPILMAQLVAVFLIMHSAPARSALLAMNRPRFVLISAAVSTALFLGIAFYAIPIYGAIGASFAHIGFGLLNAIVLDTAMWGSSKDLPTVEKAETS</sequence>
<name>A0A844XD70_9SPHN</name>
<evidence type="ECO:0000256" key="1">
    <source>
        <dbReference type="ARBA" id="ARBA00004651"/>
    </source>
</evidence>
<evidence type="ECO:0000256" key="5">
    <source>
        <dbReference type="ARBA" id="ARBA00023136"/>
    </source>
</evidence>
<organism evidence="7 8">
    <name type="scientific">Aurantiacibacter rhizosphaerae</name>
    <dbReference type="NCBI Taxonomy" id="2691582"/>
    <lineage>
        <taxon>Bacteria</taxon>
        <taxon>Pseudomonadati</taxon>
        <taxon>Pseudomonadota</taxon>
        <taxon>Alphaproteobacteria</taxon>
        <taxon>Sphingomonadales</taxon>
        <taxon>Erythrobacteraceae</taxon>
        <taxon>Aurantiacibacter</taxon>
    </lineage>
</organism>
<reference evidence="7 8" key="1">
    <citation type="submission" date="2019-12" db="EMBL/GenBank/DDBJ databases">
        <authorList>
            <person name="Lee S.D."/>
        </authorList>
    </citation>
    <scope>NUCLEOTIDE SEQUENCE [LARGE SCALE GENOMIC DNA]</scope>
    <source>
        <strain evidence="7 8">GH3-10</strain>
    </source>
</reference>
<feature type="transmembrane region" description="Helical" evidence="6">
    <location>
        <begin position="133"/>
        <end position="152"/>
    </location>
</feature>
<evidence type="ECO:0000313" key="7">
    <source>
        <dbReference type="EMBL" id="MWV27574.1"/>
    </source>
</evidence>
<dbReference type="RefSeq" id="WP_160485131.1">
    <property type="nucleotide sequence ID" value="NZ_WUBR01000001.1"/>
</dbReference>
<feature type="transmembrane region" description="Helical" evidence="6">
    <location>
        <begin position="386"/>
        <end position="406"/>
    </location>
</feature>
<feature type="transmembrane region" description="Helical" evidence="6">
    <location>
        <begin position="192"/>
        <end position="211"/>
    </location>
</feature>
<dbReference type="InterPro" id="IPR050833">
    <property type="entry name" value="Poly_Biosynth_Transport"/>
</dbReference>
<dbReference type="EMBL" id="WUBR01000001">
    <property type="protein sequence ID" value="MWV27574.1"/>
    <property type="molecule type" value="Genomic_DNA"/>
</dbReference>
<evidence type="ECO:0000256" key="3">
    <source>
        <dbReference type="ARBA" id="ARBA00022692"/>
    </source>
</evidence>
<keyword evidence="8" id="KW-1185">Reference proteome</keyword>
<keyword evidence="4 6" id="KW-1133">Transmembrane helix</keyword>
<evidence type="ECO:0000256" key="2">
    <source>
        <dbReference type="ARBA" id="ARBA00022475"/>
    </source>
</evidence>
<feature type="transmembrane region" description="Helical" evidence="6">
    <location>
        <begin position="317"/>
        <end position="339"/>
    </location>
</feature>
<evidence type="ECO:0000256" key="6">
    <source>
        <dbReference type="SAM" id="Phobius"/>
    </source>
</evidence>
<dbReference type="Pfam" id="PF13440">
    <property type="entry name" value="Polysacc_synt_3"/>
    <property type="match status" value="1"/>
</dbReference>
<reference evidence="7 8" key="2">
    <citation type="submission" date="2020-02" db="EMBL/GenBank/DDBJ databases">
        <title>Erythrobacter dongmakensis sp. nov., isolated from a tidal mudflat.</title>
        <authorList>
            <person name="Kim I.S."/>
        </authorList>
    </citation>
    <scope>NUCLEOTIDE SEQUENCE [LARGE SCALE GENOMIC DNA]</scope>
    <source>
        <strain evidence="7 8">GH3-10</strain>
    </source>
</reference>
<comment type="subcellular location">
    <subcellularLocation>
        <location evidence="1">Cell membrane</location>
        <topology evidence="1">Multi-pass membrane protein</topology>
    </subcellularLocation>
</comment>
<dbReference type="PANTHER" id="PTHR30250:SF11">
    <property type="entry name" value="O-ANTIGEN TRANSPORTER-RELATED"/>
    <property type="match status" value="1"/>
</dbReference>
<gene>
    <name evidence="7" type="ORF">GRF63_06615</name>
</gene>
<accession>A0A844XD70</accession>
<keyword evidence="5 6" id="KW-0472">Membrane</keyword>
<feature type="transmembrane region" description="Helical" evidence="6">
    <location>
        <begin position="351"/>
        <end position="374"/>
    </location>
</feature>
<protein>
    <submittedName>
        <fullName evidence="7">Oligosaccharide flippase family protein</fullName>
    </submittedName>
</protein>